<evidence type="ECO:0000313" key="7">
    <source>
        <dbReference type="RefSeq" id="XP_022332600.1"/>
    </source>
</evidence>
<evidence type="ECO:0000256" key="4">
    <source>
        <dbReference type="SAM" id="MobiDB-lite"/>
    </source>
</evidence>
<evidence type="ECO:0000256" key="3">
    <source>
        <dbReference type="ARBA" id="ARBA00023134"/>
    </source>
</evidence>
<protein>
    <submittedName>
        <fullName evidence="7 8">GTPase IMAP family member 4-like</fullName>
    </submittedName>
</protein>
<keyword evidence="2" id="KW-0547">Nucleotide-binding</keyword>
<sequence length="292" mass="32918">MSIQEVSHSQRSAMNRAQTAVTQAEGATSAGENVEERRIILLGKLGAGKSQSGNGILGEKDYFKSKQCWSSVTRECEYGVSIRNGYKYRVFDTPGVNSPKRLEKEVDVDTEIRRCLFCTSPGFHALVLVLSAAERLSKEDIEMLDKLDKLLGEKAYKYMILVVTKLENDESILTDMIASSPEVSALNVKCEERRVIFGDDKKNIPNECLEKFDEVLSELIKENTKRHSTFYRHKYYDKATCILELDKKDYMKKHPGVSHSEAMEIVRNEAAVGRSPRDSELRTIADGCCVIS</sequence>
<dbReference type="PANTHER" id="PTHR10903">
    <property type="entry name" value="GTPASE, IMAP FAMILY MEMBER-RELATED"/>
    <property type="match status" value="1"/>
</dbReference>
<dbReference type="GeneID" id="111130153"/>
<gene>
    <name evidence="7 8 9" type="primary">LOC111130153</name>
</gene>
<name>A0A8B8DXE5_CRAVI</name>
<dbReference type="SUPFAM" id="SSF52540">
    <property type="entry name" value="P-loop containing nucleoside triphosphate hydrolases"/>
    <property type="match status" value="1"/>
</dbReference>
<dbReference type="RefSeq" id="XP_022332601.1">
    <property type="nucleotide sequence ID" value="XM_022476893.1"/>
</dbReference>
<dbReference type="OrthoDB" id="6120595at2759"/>
<dbReference type="PANTHER" id="PTHR10903:SF184">
    <property type="entry name" value="GTP-BINDING PROTEIN A"/>
    <property type="match status" value="1"/>
</dbReference>
<evidence type="ECO:0000313" key="9">
    <source>
        <dbReference type="RefSeq" id="XP_022332602.1"/>
    </source>
</evidence>
<feature type="compositionally biased region" description="Polar residues" evidence="4">
    <location>
        <begin position="1"/>
        <end position="26"/>
    </location>
</feature>
<evidence type="ECO:0000256" key="1">
    <source>
        <dbReference type="ARBA" id="ARBA00008535"/>
    </source>
</evidence>
<organism evidence="6 7">
    <name type="scientific">Crassostrea virginica</name>
    <name type="common">Eastern oyster</name>
    <dbReference type="NCBI Taxonomy" id="6565"/>
    <lineage>
        <taxon>Eukaryota</taxon>
        <taxon>Metazoa</taxon>
        <taxon>Spiralia</taxon>
        <taxon>Lophotrochozoa</taxon>
        <taxon>Mollusca</taxon>
        <taxon>Bivalvia</taxon>
        <taxon>Autobranchia</taxon>
        <taxon>Pteriomorphia</taxon>
        <taxon>Ostreida</taxon>
        <taxon>Ostreoidea</taxon>
        <taxon>Ostreidae</taxon>
        <taxon>Crassostrea</taxon>
    </lineage>
</organism>
<feature type="domain" description="AIG1-type G" evidence="5">
    <location>
        <begin position="34"/>
        <end position="240"/>
    </location>
</feature>
<accession>A0A8B8DXE5</accession>
<dbReference type="RefSeq" id="XP_022332602.1">
    <property type="nucleotide sequence ID" value="XM_022476894.1"/>
</dbReference>
<evidence type="ECO:0000313" key="6">
    <source>
        <dbReference type="Proteomes" id="UP000694844"/>
    </source>
</evidence>
<dbReference type="RefSeq" id="XP_022332600.1">
    <property type="nucleotide sequence ID" value="XM_022476892.1"/>
</dbReference>
<feature type="region of interest" description="Disordered" evidence="4">
    <location>
        <begin position="1"/>
        <end position="29"/>
    </location>
</feature>
<dbReference type="Pfam" id="PF04548">
    <property type="entry name" value="AIG1"/>
    <property type="match status" value="1"/>
</dbReference>
<keyword evidence="6" id="KW-1185">Reference proteome</keyword>
<evidence type="ECO:0000256" key="2">
    <source>
        <dbReference type="ARBA" id="ARBA00022741"/>
    </source>
</evidence>
<dbReference type="AlphaFoldDB" id="A0A8B8DXE5"/>
<dbReference type="Gene3D" id="3.40.50.300">
    <property type="entry name" value="P-loop containing nucleotide triphosphate hydrolases"/>
    <property type="match status" value="1"/>
</dbReference>
<proteinExistence type="inferred from homology"/>
<dbReference type="Proteomes" id="UP000694844">
    <property type="component" value="Chromosome 4"/>
</dbReference>
<comment type="similarity">
    <text evidence="1">Belongs to the TRAFAC class TrmE-Era-EngA-EngB-Septin-like GTPase superfamily. AIG1/Toc34/Toc159-like paraseptin GTPase family. IAN subfamily.</text>
</comment>
<dbReference type="InterPro" id="IPR006703">
    <property type="entry name" value="G_AIG1"/>
</dbReference>
<keyword evidence="3" id="KW-0342">GTP-binding</keyword>
<dbReference type="InterPro" id="IPR045058">
    <property type="entry name" value="GIMA/IAN/Toc"/>
</dbReference>
<evidence type="ECO:0000313" key="8">
    <source>
        <dbReference type="RefSeq" id="XP_022332601.1"/>
    </source>
</evidence>
<dbReference type="InterPro" id="IPR027417">
    <property type="entry name" value="P-loop_NTPase"/>
</dbReference>
<dbReference type="PROSITE" id="PS51720">
    <property type="entry name" value="G_AIG1"/>
    <property type="match status" value="1"/>
</dbReference>
<dbReference type="KEGG" id="cvn:111130153"/>
<evidence type="ECO:0000259" key="5">
    <source>
        <dbReference type="PROSITE" id="PS51720"/>
    </source>
</evidence>
<dbReference type="GO" id="GO:0005525">
    <property type="term" value="F:GTP binding"/>
    <property type="evidence" value="ECO:0007669"/>
    <property type="project" value="UniProtKB-KW"/>
</dbReference>
<reference evidence="7 8" key="1">
    <citation type="submission" date="2025-04" db="UniProtKB">
        <authorList>
            <consortium name="RefSeq"/>
        </authorList>
    </citation>
    <scope>IDENTIFICATION</scope>
    <source>
        <tissue evidence="7 8">Whole sample</tissue>
    </source>
</reference>